<proteinExistence type="predicted"/>
<comment type="caution">
    <text evidence="1">The sequence shown here is derived from an EMBL/GenBank/DDBJ whole genome shotgun (WGS) entry which is preliminary data.</text>
</comment>
<dbReference type="Proteomes" id="UP000295814">
    <property type="component" value="Unassembled WGS sequence"/>
</dbReference>
<keyword evidence="2" id="KW-1185">Reference proteome</keyword>
<dbReference type="AlphaFoldDB" id="A0A562YBU9"/>
<dbReference type="EMBL" id="SMZJ02000006">
    <property type="protein sequence ID" value="TWO31875.1"/>
    <property type="molecule type" value="Genomic_DNA"/>
</dbReference>
<reference evidence="1 2" key="2">
    <citation type="submission" date="2019-07" db="EMBL/GenBank/DDBJ databases">
        <title>Seonamhaeicola sp. W255 draft genome.</title>
        <authorList>
            <person name="Zhang X.-Y."/>
            <person name="Zhang R."/>
            <person name="Zhong Y.-L."/>
            <person name="Du Z.-J."/>
        </authorList>
    </citation>
    <scope>NUCLEOTIDE SEQUENCE [LARGE SCALE GENOMIC DNA]</scope>
    <source>
        <strain evidence="1 2">W255</strain>
    </source>
</reference>
<gene>
    <name evidence="1" type="ORF">E1J38_010840</name>
</gene>
<sequence>MRKYIILIVLLILAIIGYNYIYQEHRNIEAEPPEFTLSSESLFNQFVENASDSEKKYLNKTIEVSGVITELDKSNLVLNEKVFCQFQNLNNKNISKSITIKIKGRFIGYDELLEEVKLDQCVILNH</sequence>
<name>A0A562YBU9_9FLAO</name>
<accession>A0A562YBU9</accession>
<dbReference type="Pfam" id="PF12869">
    <property type="entry name" value="tRNA_anti-like"/>
    <property type="match status" value="1"/>
</dbReference>
<evidence type="ECO:0000313" key="1">
    <source>
        <dbReference type="EMBL" id="TWO31875.1"/>
    </source>
</evidence>
<evidence type="ECO:0008006" key="3">
    <source>
        <dbReference type="Google" id="ProtNLM"/>
    </source>
</evidence>
<evidence type="ECO:0000313" key="2">
    <source>
        <dbReference type="Proteomes" id="UP000295814"/>
    </source>
</evidence>
<reference evidence="1 2" key="1">
    <citation type="submission" date="2019-03" db="EMBL/GenBank/DDBJ databases">
        <authorList>
            <person name="Zhong Y.L."/>
        </authorList>
    </citation>
    <scope>NUCLEOTIDE SEQUENCE [LARGE SCALE GENOMIC DNA]</scope>
    <source>
        <strain evidence="1 2">W255</strain>
    </source>
</reference>
<protein>
    <recommendedName>
        <fullName evidence="3">tRNA_anti-like</fullName>
    </recommendedName>
</protein>
<dbReference type="OrthoDB" id="1449127at2"/>
<organism evidence="1 2">
    <name type="scientific">Seonamhaeicola sediminis</name>
    <dbReference type="NCBI Taxonomy" id="2528206"/>
    <lineage>
        <taxon>Bacteria</taxon>
        <taxon>Pseudomonadati</taxon>
        <taxon>Bacteroidota</taxon>
        <taxon>Flavobacteriia</taxon>
        <taxon>Flavobacteriales</taxon>
        <taxon>Flavobacteriaceae</taxon>
    </lineage>
</organism>
<dbReference type="InterPro" id="IPR024422">
    <property type="entry name" value="Protein_unknown_function_OB"/>
</dbReference>
<dbReference type="RefSeq" id="WP_133357014.1">
    <property type="nucleotide sequence ID" value="NZ_SMZJ02000006.1"/>
</dbReference>